<evidence type="ECO:0000313" key="2">
    <source>
        <dbReference type="Proteomes" id="UP000724874"/>
    </source>
</evidence>
<proteinExistence type="predicted"/>
<dbReference type="Proteomes" id="UP000724874">
    <property type="component" value="Unassembled WGS sequence"/>
</dbReference>
<comment type="caution">
    <text evidence="1">The sequence shown here is derived from an EMBL/GenBank/DDBJ whole genome shotgun (WGS) entry which is preliminary data.</text>
</comment>
<evidence type="ECO:0000313" key="1">
    <source>
        <dbReference type="EMBL" id="KAF8871253.1"/>
    </source>
</evidence>
<accession>A0A9P5NA47</accession>
<keyword evidence="2" id="KW-1185">Reference proteome</keyword>
<dbReference type="AlphaFoldDB" id="A0A9P5NA47"/>
<name>A0A9P5NA47_GYMJU</name>
<dbReference type="EMBL" id="JADNYJ010000315">
    <property type="protein sequence ID" value="KAF8871253.1"/>
    <property type="molecule type" value="Genomic_DNA"/>
</dbReference>
<sequence>MYLVPACLPLMRMHCARCAGREYLQRLQRGHVSKTGGRNILLNLIYGAGTKQRTDLLFTNITVSLWTTSGSAQQGEYSVDTDISTLFVIEMLQ</sequence>
<reference evidence="1" key="1">
    <citation type="submission" date="2020-11" db="EMBL/GenBank/DDBJ databases">
        <authorList>
            <consortium name="DOE Joint Genome Institute"/>
            <person name="Ahrendt S."/>
            <person name="Riley R."/>
            <person name="Andreopoulos W."/>
            <person name="LaButti K."/>
            <person name="Pangilinan J."/>
            <person name="Ruiz-duenas F.J."/>
            <person name="Barrasa J.M."/>
            <person name="Sanchez-Garcia M."/>
            <person name="Camarero S."/>
            <person name="Miyauchi S."/>
            <person name="Serrano A."/>
            <person name="Linde D."/>
            <person name="Babiker R."/>
            <person name="Drula E."/>
            <person name="Ayuso-Fernandez I."/>
            <person name="Pacheco R."/>
            <person name="Padilla G."/>
            <person name="Ferreira P."/>
            <person name="Barriuso J."/>
            <person name="Kellner H."/>
            <person name="Castanera R."/>
            <person name="Alfaro M."/>
            <person name="Ramirez L."/>
            <person name="Pisabarro A.G."/>
            <person name="Kuo A."/>
            <person name="Tritt A."/>
            <person name="Lipzen A."/>
            <person name="He G."/>
            <person name="Yan M."/>
            <person name="Ng V."/>
            <person name="Cullen D."/>
            <person name="Martin F."/>
            <person name="Rosso M.-N."/>
            <person name="Henrissat B."/>
            <person name="Hibbett D."/>
            <person name="Martinez A.T."/>
            <person name="Grigoriev I.V."/>
        </authorList>
    </citation>
    <scope>NUCLEOTIDE SEQUENCE</scope>
    <source>
        <strain evidence="1">AH 44721</strain>
    </source>
</reference>
<gene>
    <name evidence="1" type="ORF">CPB84DRAFT_1738057</name>
</gene>
<organism evidence="1 2">
    <name type="scientific">Gymnopilus junonius</name>
    <name type="common">Spectacular rustgill mushroom</name>
    <name type="synonym">Gymnopilus spectabilis subsp. junonius</name>
    <dbReference type="NCBI Taxonomy" id="109634"/>
    <lineage>
        <taxon>Eukaryota</taxon>
        <taxon>Fungi</taxon>
        <taxon>Dikarya</taxon>
        <taxon>Basidiomycota</taxon>
        <taxon>Agaricomycotina</taxon>
        <taxon>Agaricomycetes</taxon>
        <taxon>Agaricomycetidae</taxon>
        <taxon>Agaricales</taxon>
        <taxon>Agaricineae</taxon>
        <taxon>Hymenogastraceae</taxon>
        <taxon>Gymnopilus</taxon>
    </lineage>
</organism>
<protein>
    <submittedName>
        <fullName evidence="1">Uncharacterized protein</fullName>
    </submittedName>
</protein>